<dbReference type="Pfam" id="PF14334">
    <property type="entry name" value="DUF4390"/>
    <property type="match status" value="1"/>
</dbReference>
<dbReference type="HOGENOM" id="CLU_070058_1_0_4"/>
<sequence>MAFTTHSSANSRKPAYGRIVRSARAAAAVLLFAVILLRPSEAAAENISITRQTATVTADGRLDISSRFHTELPDPLKQALKQGVPLYFTLNYQLSAPTMVAYKFKLGQLVGSDNSVTYKLSFHPLTNRYRITVGTFSTEYGSLETALRGIGAIANWRVLPKGTLDDTDWREIKAEVRLSLSTNQLPKPFQINALTAKNWQLDSGWKPLVVSKG</sequence>
<accession>A0A0B5CQX3</accession>
<dbReference type="EMBL" id="CP007726">
    <property type="protein sequence ID" value="AJE19030.1"/>
    <property type="molecule type" value="Genomic_DNA"/>
</dbReference>
<dbReference type="RefSeq" id="WP_081456069.1">
    <property type="nucleotide sequence ID" value="NZ_CP007726.1"/>
</dbReference>
<evidence type="ECO:0000313" key="1">
    <source>
        <dbReference type="EMBL" id="AJE19030.1"/>
    </source>
</evidence>
<keyword evidence="2" id="KW-1185">Reference proteome</keyword>
<proteinExistence type="predicted"/>
<dbReference type="PATRIC" id="fig|546263.7.peg.1949"/>
<name>A0A0B5CQX3_NEIEG</name>
<dbReference type="InterPro" id="IPR025500">
    <property type="entry name" value="DUF4390"/>
</dbReference>
<organism evidence="1 2">
    <name type="scientific">Neisseria elongata subsp. glycolytica ATCC 29315</name>
    <dbReference type="NCBI Taxonomy" id="546263"/>
    <lineage>
        <taxon>Bacteria</taxon>
        <taxon>Pseudomonadati</taxon>
        <taxon>Pseudomonadota</taxon>
        <taxon>Betaproteobacteria</taxon>
        <taxon>Neisseriales</taxon>
        <taxon>Neisseriaceae</taxon>
        <taxon>Neisseria</taxon>
    </lineage>
</organism>
<dbReference type="AlphaFoldDB" id="A0A0B5CQX3"/>
<gene>
    <name evidence="1" type="ORF">NELON_09060</name>
</gene>
<dbReference type="KEGG" id="nel:NELON_09060"/>
<reference evidence="1 2" key="2">
    <citation type="journal article" date="2015" name="PLoS Genet.">
        <title>Common Cell Shape Evolution of Two Nasopharyngeal Pathogens.</title>
        <authorList>
            <person name="Veyrier F.J."/>
            <person name="Biais N."/>
            <person name="Morales P."/>
            <person name="Belkacem N."/>
            <person name="Guilhen C."/>
            <person name="Ranjeva S."/>
            <person name="Sismeiro O."/>
            <person name="Pehau-Arnaudet G."/>
            <person name="Rocha E.P."/>
            <person name="Werts C."/>
            <person name="Taha M.K."/>
            <person name="Boneca I.G."/>
        </authorList>
    </citation>
    <scope>NUCLEOTIDE SEQUENCE [LARGE SCALE GENOMIC DNA]</scope>
    <source>
        <strain evidence="1 2">ATCC 29315</strain>
    </source>
</reference>
<evidence type="ECO:0000313" key="2">
    <source>
        <dbReference type="Proteomes" id="UP000031392"/>
    </source>
</evidence>
<reference evidence="2" key="1">
    <citation type="submission" date="2014-05" db="EMBL/GenBank/DDBJ databases">
        <title>Complete Genome sequence of Neisseria elongata subsp. glycolytica.</title>
        <authorList>
            <person name="Veyrier F.J."/>
            <person name="Taha M.-K."/>
        </authorList>
    </citation>
    <scope>NUCLEOTIDE SEQUENCE [LARGE SCALE GENOMIC DNA]</scope>
    <source>
        <strain evidence="2">ATCC 29315</strain>
    </source>
</reference>
<protein>
    <recommendedName>
        <fullName evidence="3">DUF4390 domain-containing protein</fullName>
    </recommendedName>
</protein>
<evidence type="ECO:0008006" key="3">
    <source>
        <dbReference type="Google" id="ProtNLM"/>
    </source>
</evidence>
<dbReference type="Proteomes" id="UP000031392">
    <property type="component" value="Chromosome"/>
</dbReference>